<evidence type="ECO:0000313" key="3">
    <source>
        <dbReference type="Proteomes" id="UP000250140"/>
    </source>
</evidence>
<dbReference type="InterPro" id="IPR011009">
    <property type="entry name" value="Kinase-like_dom_sf"/>
</dbReference>
<name>A0A8E2FD54_9PEZI</name>
<dbReference type="OrthoDB" id="310217at2759"/>
<proteinExistence type="predicted"/>
<feature type="compositionally biased region" description="Polar residues" evidence="1">
    <location>
        <begin position="154"/>
        <end position="167"/>
    </location>
</feature>
<feature type="region of interest" description="Disordered" evidence="1">
    <location>
        <begin position="130"/>
        <end position="178"/>
    </location>
</feature>
<dbReference type="Proteomes" id="UP000250140">
    <property type="component" value="Unassembled WGS sequence"/>
</dbReference>
<dbReference type="EMBL" id="KV748551">
    <property type="protein sequence ID" value="OCL14655.1"/>
    <property type="molecule type" value="Genomic_DNA"/>
</dbReference>
<dbReference type="AlphaFoldDB" id="A0A8E2FD54"/>
<evidence type="ECO:0008006" key="4">
    <source>
        <dbReference type="Google" id="ProtNLM"/>
    </source>
</evidence>
<accession>A0A8E2FD54</accession>
<organism evidence="2 3">
    <name type="scientific">Glonium stellatum</name>
    <dbReference type="NCBI Taxonomy" id="574774"/>
    <lineage>
        <taxon>Eukaryota</taxon>
        <taxon>Fungi</taxon>
        <taxon>Dikarya</taxon>
        <taxon>Ascomycota</taxon>
        <taxon>Pezizomycotina</taxon>
        <taxon>Dothideomycetes</taxon>
        <taxon>Pleosporomycetidae</taxon>
        <taxon>Gloniales</taxon>
        <taxon>Gloniaceae</taxon>
        <taxon>Glonium</taxon>
    </lineage>
</organism>
<keyword evidence="3" id="KW-1185">Reference proteome</keyword>
<sequence>MPWWDAHISGKYKLLARTNVWQIGMIIWCCMRGIREPSQIFWSQENECHPDDFHPPEHDEIDYTSIYSSHLVALVNSCLLCDPRSRPTLTQLNKKIRIALQSAVRYGPLQLREDQAGKFQIQHLPVNDTSDSAGASLLPGPDRFAVGVQPPEGLQNTPDLRRTSSAPSLKRRKLSTSA</sequence>
<dbReference type="Gene3D" id="1.10.510.10">
    <property type="entry name" value="Transferase(Phosphotransferase) domain 1"/>
    <property type="match status" value="1"/>
</dbReference>
<dbReference type="SUPFAM" id="SSF56112">
    <property type="entry name" value="Protein kinase-like (PK-like)"/>
    <property type="match status" value="1"/>
</dbReference>
<feature type="compositionally biased region" description="Basic residues" evidence="1">
    <location>
        <begin position="169"/>
        <end position="178"/>
    </location>
</feature>
<reference evidence="2 3" key="1">
    <citation type="journal article" date="2016" name="Nat. Commun.">
        <title>Ectomycorrhizal ecology is imprinted in the genome of the dominant symbiotic fungus Cenococcum geophilum.</title>
        <authorList>
            <consortium name="DOE Joint Genome Institute"/>
            <person name="Peter M."/>
            <person name="Kohler A."/>
            <person name="Ohm R.A."/>
            <person name="Kuo A."/>
            <person name="Krutzmann J."/>
            <person name="Morin E."/>
            <person name="Arend M."/>
            <person name="Barry K.W."/>
            <person name="Binder M."/>
            <person name="Choi C."/>
            <person name="Clum A."/>
            <person name="Copeland A."/>
            <person name="Grisel N."/>
            <person name="Haridas S."/>
            <person name="Kipfer T."/>
            <person name="LaButti K."/>
            <person name="Lindquist E."/>
            <person name="Lipzen A."/>
            <person name="Maire R."/>
            <person name="Meier B."/>
            <person name="Mihaltcheva S."/>
            <person name="Molinier V."/>
            <person name="Murat C."/>
            <person name="Poggeler S."/>
            <person name="Quandt C.A."/>
            <person name="Sperisen C."/>
            <person name="Tritt A."/>
            <person name="Tisserant E."/>
            <person name="Crous P.W."/>
            <person name="Henrissat B."/>
            <person name="Nehls U."/>
            <person name="Egli S."/>
            <person name="Spatafora J.W."/>
            <person name="Grigoriev I.V."/>
            <person name="Martin F.M."/>
        </authorList>
    </citation>
    <scope>NUCLEOTIDE SEQUENCE [LARGE SCALE GENOMIC DNA]</scope>
    <source>
        <strain evidence="2 3">CBS 207.34</strain>
    </source>
</reference>
<protein>
    <recommendedName>
        <fullName evidence="4">Protein kinase domain-containing protein</fullName>
    </recommendedName>
</protein>
<gene>
    <name evidence="2" type="ORF">AOQ84DRAFT_16559</name>
</gene>
<evidence type="ECO:0000313" key="2">
    <source>
        <dbReference type="EMBL" id="OCL14655.1"/>
    </source>
</evidence>
<evidence type="ECO:0000256" key="1">
    <source>
        <dbReference type="SAM" id="MobiDB-lite"/>
    </source>
</evidence>